<keyword evidence="2" id="KW-1185">Reference proteome</keyword>
<dbReference type="OrthoDB" id="7926124at2"/>
<gene>
    <name evidence="1" type="ORF">SAMN04488125_102400</name>
</gene>
<proteinExistence type="predicted"/>
<dbReference type="AlphaFoldDB" id="A0A1I4AIS9"/>
<protein>
    <submittedName>
        <fullName evidence="1">Uncharacterized protein</fullName>
    </submittedName>
</protein>
<name>A0A1I4AIS9_9HYPH</name>
<dbReference type="Proteomes" id="UP000198804">
    <property type="component" value="Unassembled WGS sequence"/>
</dbReference>
<dbReference type="STRING" id="414703.SAMN04488125_102400"/>
<dbReference type="EMBL" id="FOSV01000002">
    <property type="protein sequence ID" value="SFK55851.1"/>
    <property type="molecule type" value="Genomic_DNA"/>
</dbReference>
<sequence length="329" mass="34196">MIDGSSLQAPFARLRRLSLRGFVAGLTGGLAAILPARAEPVFPPAGSLGLEPPAGMSPAKAFSGFEHRSGASIILMEMPPEAWDQISAKFTPEALAATGFRVKGGRAALPVQGGEGFVLRGSQNANGLNYAKWVAVVRGQPGTGLVTVQVPDGAGKEVPAKAVEAALRTIAFRGKASLADQVAALPYTIGDTAGFRPALVFAGNGLILTEGPKDLDPEREQPAIVVTPSLGQAAVPAGAESAVARKLFASQKDARDVVVTDEERTTRGGAVVVRLRGTFTDAKIGRPMAATQTMVFENDRYLRVMGFADPAKAEALARAERVAASVAMR</sequence>
<evidence type="ECO:0000313" key="2">
    <source>
        <dbReference type="Proteomes" id="UP000198804"/>
    </source>
</evidence>
<organism evidence="1 2">
    <name type="scientific">Methylorubrum salsuginis</name>
    <dbReference type="NCBI Taxonomy" id="414703"/>
    <lineage>
        <taxon>Bacteria</taxon>
        <taxon>Pseudomonadati</taxon>
        <taxon>Pseudomonadota</taxon>
        <taxon>Alphaproteobacteria</taxon>
        <taxon>Hyphomicrobiales</taxon>
        <taxon>Methylobacteriaceae</taxon>
        <taxon>Methylorubrum</taxon>
    </lineage>
</organism>
<reference evidence="2" key="1">
    <citation type="submission" date="2016-10" db="EMBL/GenBank/DDBJ databases">
        <authorList>
            <person name="Varghese N."/>
            <person name="Submissions S."/>
        </authorList>
    </citation>
    <scope>NUCLEOTIDE SEQUENCE [LARGE SCALE GENOMIC DNA]</scope>
    <source>
        <strain evidence="2">CGMCC 1.6474</strain>
    </source>
</reference>
<dbReference type="RefSeq" id="WP_091942459.1">
    <property type="nucleotide sequence ID" value="NZ_FOSV01000002.1"/>
</dbReference>
<accession>A0A1I4AIS9</accession>
<evidence type="ECO:0000313" key="1">
    <source>
        <dbReference type="EMBL" id="SFK55851.1"/>
    </source>
</evidence>